<gene>
    <name evidence="2" type="ORF">V5J35_000001</name>
</gene>
<keyword evidence="3" id="KW-1185">Reference proteome</keyword>
<proteinExistence type="predicted"/>
<sequence length="500" mass="55558">EPSQAPLALINLGKYQFAHWMPMVSTSAPPETQYAQYNSISGEDVLTSIRQGQEERRHYLEHMKQNPQWRPAGQAFIPRPGSPGYSERSGSDEAGQENFLQNQYQRLLDEDPYMSLQVGAIGSDRDSFSLADVSKSMDSLDISAPEPLKLPPPHAANTPGFKDFGSRTSFINSGLKQLIVALGTEDVDSIKNRARALRRSNPGTYLSTAKTNYGDKREVRDGGKRAEVMLKFASLAEATMRARSGEPVSDITEKQKSLHNACYELGQSADIKAGLFRRLFPYNEDHDYGGPGSDAREYLAGLLDIIDEDHQLSSPLPHRYQTGAVNNPSLVTYGNSGEAPVVSIPVDGKGLQDLFRPGTTSVDGKKHPRVQIRQYGHREPSSIQRVNIQAKAFSVSPYTGETRKLTKEARALVMEHPFEQLEVPLENTGTGIIEKTGLNIKSMVAHTGDSADKGSYIALEKEGSQWFVYDNEQTYPIDDLQSFFRRSPEMIPYLFCYEKA</sequence>
<accession>A0ABV2SAP4</accession>
<evidence type="ECO:0008006" key="4">
    <source>
        <dbReference type="Google" id="ProtNLM"/>
    </source>
</evidence>
<dbReference type="Gene3D" id="3.90.70.10">
    <property type="entry name" value="Cysteine proteinases"/>
    <property type="match status" value="1"/>
</dbReference>
<protein>
    <recommendedName>
        <fullName evidence="4">USP domain-containing protein</fullName>
    </recommendedName>
</protein>
<feature type="region of interest" description="Disordered" evidence="1">
    <location>
        <begin position="71"/>
        <end position="94"/>
    </location>
</feature>
<dbReference type="Proteomes" id="UP001549366">
    <property type="component" value="Unassembled WGS sequence"/>
</dbReference>
<dbReference type="InterPro" id="IPR038765">
    <property type="entry name" value="Papain-like_cys_pep_sf"/>
</dbReference>
<feature type="non-terminal residue" evidence="2">
    <location>
        <position position="1"/>
    </location>
</feature>
<name>A0ABV2SAP4_9GAMM</name>
<reference evidence="2 3" key="1">
    <citation type="submission" date="2024-06" db="EMBL/GenBank/DDBJ databases">
        <title>Genomic Encyclopedia of Type Strains, Phase V (KMG-V): Genome sequencing to study the core and pangenomes of soil and plant-associated prokaryotes.</title>
        <authorList>
            <person name="Whitman W."/>
        </authorList>
    </citation>
    <scope>NUCLEOTIDE SEQUENCE [LARGE SCALE GENOMIC DNA]</scope>
    <source>
        <strain evidence="2 3">NE40</strain>
    </source>
</reference>
<evidence type="ECO:0000313" key="2">
    <source>
        <dbReference type="EMBL" id="MET4754809.1"/>
    </source>
</evidence>
<dbReference type="RefSeq" id="WP_354016225.1">
    <property type="nucleotide sequence ID" value="NZ_JBEWTB010000001.1"/>
</dbReference>
<evidence type="ECO:0000256" key="1">
    <source>
        <dbReference type="SAM" id="MobiDB-lite"/>
    </source>
</evidence>
<evidence type="ECO:0000313" key="3">
    <source>
        <dbReference type="Proteomes" id="UP001549366"/>
    </source>
</evidence>
<dbReference type="EMBL" id="JBEWTB010000001">
    <property type="protein sequence ID" value="MET4754809.1"/>
    <property type="molecule type" value="Genomic_DNA"/>
</dbReference>
<comment type="caution">
    <text evidence="2">The sequence shown here is derived from an EMBL/GenBank/DDBJ whole genome shotgun (WGS) entry which is preliminary data.</text>
</comment>
<dbReference type="SUPFAM" id="SSF54001">
    <property type="entry name" value="Cysteine proteinases"/>
    <property type="match status" value="1"/>
</dbReference>
<organism evidence="2 3">
    <name type="scientific">Endozoicomonas lisbonensis</name>
    <dbReference type="NCBI Taxonomy" id="3120522"/>
    <lineage>
        <taxon>Bacteria</taxon>
        <taxon>Pseudomonadati</taxon>
        <taxon>Pseudomonadota</taxon>
        <taxon>Gammaproteobacteria</taxon>
        <taxon>Oceanospirillales</taxon>
        <taxon>Endozoicomonadaceae</taxon>
        <taxon>Endozoicomonas</taxon>
    </lineage>
</organism>